<dbReference type="OrthoDB" id="6616165at2759"/>
<dbReference type="FunCoup" id="A0A2J7RM80">
    <property type="interactions" value="168"/>
</dbReference>
<evidence type="ECO:0000256" key="1">
    <source>
        <dbReference type="PROSITE-ProRule" id="PRU00371"/>
    </source>
</evidence>
<dbReference type="PANTHER" id="PTHR12243">
    <property type="entry name" value="MADF DOMAIN TRANSCRIPTION FACTOR"/>
    <property type="match status" value="1"/>
</dbReference>
<comment type="caution">
    <text evidence="5">The sequence shown here is derived from an EMBL/GenBank/DDBJ whole genome shotgun (WGS) entry which is preliminary data.</text>
</comment>
<evidence type="ECO:0000313" key="5">
    <source>
        <dbReference type="EMBL" id="PNF41936.1"/>
    </source>
</evidence>
<proteinExistence type="predicted"/>
<sequence length="243" mass="28182">MTTPRQYDTELFILEIEGRPALWNSTLKEYSDKNLRKAMWEEIVHKFGEELDLEEKKKLGVQLQKKWKNIRDCFFREIRRLKNVRSGGAAPKRNTYIYFDQLQFLKVLTECGPTASNIERAIEPKAAEISETQSSQAYRPPQKKKRTDDAVGMEMVNVLKANIQSREESERHDSDKLFLLSLLDDFKKIPHCSKSGAKIEMINLVQKYQPPLASSACHSQHETYSKPQRAAYDKATVHSKSHH</sequence>
<dbReference type="PROSITE" id="PS51031">
    <property type="entry name" value="BESS"/>
    <property type="match status" value="1"/>
</dbReference>
<feature type="domain" description="MADF" evidence="3">
    <location>
        <begin position="11"/>
        <end position="110"/>
    </location>
</feature>
<comment type="subcellular location">
    <subcellularLocation>
        <location evidence="1">Nucleus</location>
    </subcellularLocation>
</comment>
<keyword evidence="1" id="KW-0539">Nucleus</keyword>
<feature type="region of interest" description="Disordered" evidence="2">
    <location>
        <begin position="129"/>
        <end position="150"/>
    </location>
</feature>
<organism evidence="5 6">
    <name type="scientific">Cryptotermes secundus</name>
    <dbReference type="NCBI Taxonomy" id="105785"/>
    <lineage>
        <taxon>Eukaryota</taxon>
        <taxon>Metazoa</taxon>
        <taxon>Ecdysozoa</taxon>
        <taxon>Arthropoda</taxon>
        <taxon>Hexapoda</taxon>
        <taxon>Insecta</taxon>
        <taxon>Pterygota</taxon>
        <taxon>Neoptera</taxon>
        <taxon>Polyneoptera</taxon>
        <taxon>Dictyoptera</taxon>
        <taxon>Blattodea</taxon>
        <taxon>Blattoidea</taxon>
        <taxon>Termitoidae</taxon>
        <taxon>Kalotermitidae</taxon>
        <taxon>Cryptotermitinae</taxon>
        <taxon>Cryptotermes</taxon>
    </lineage>
</organism>
<dbReference type="GO" id="GO:0005667">
    <property type="term" value="C:transcription regulator complex"/>
    <property type="evidence" value="ECO:0007669"/>
    <property type="project" value="TreeGrafter"/>
</dbReference>
<dbReference type="InParanoid" id="A0A2J7RM80"/>
<dbReference type="PANTHER" id="PTHR12243:SF69">
    <property type="entry name" value="SI:CH73-59F11.3"/>
    <property type="match status" value="1"/>
</dbReference>
<dbReference type="PROSITE" id="PS51029">
    <property type="entry name" value="MADF"/>
    <property type="match status" value="1"/>
</dbReference>
<feature type="region of interest" description="Disordered" evidence="2">
    <location>
        <begin position="216"/>
        <end position="243"/>
    </location>
</feature>
<evidence type="ECO:0000256" key="2">
    <source>
        <dbReference type="SAM" id="MobiDB-lite"/>
    </source>
</evidence>
<protein>
    <recommendedName>
        <fullName evidence="7">MADF domain-containing protein</fullName>
    </recommendedName>
</protein>
<reference evidence="5 6" key="1">
    <citation type="submission" date="2017-12" db="EMBL/GenBank/DDBJ databases">
        <title>Hemimetabolous genomes reveal molecular basis of termite eusociality.</title>
        <authorList>
            <person name="Harrison M.C."/>
            <person name="Jongepier E."/>
            <person name="Robertson H.M."/>
            <person name="Arning N."/>
            <person name="Bitard-Feildel T."/>
            <person name="Chao H."/>
            <person name="Childers C.P."/>
            <person name="Dinh H."/>
            <person name="Doddapaneni H."/>
            <person name="Dugan S."/>
            <person name="Gowin J."/>
            <person name="Greiner C."/>
            <person name="Han Y."/>
            <person name="Hu H."/>
            <person name="Hughes D.S.T."/>
            <person name="Huylmans A.-K."/>
            <person name="Kemena C."/>
            <person name="Kremer L.P.M."/>
            <person name="Lee S.L."/>
            <person name="Lopez-Ezquerra A."/>
            <person name="Mallet L."/>
            <person name="Monroy-Kuhn J.M."/>
            <person name="Moser A."/>
            <person name="Murali S.C."/>
            <person name="Muzny D.M."/>
            <person name="Otani S."/>
            <person name="Piulachs M.-D."/>
            <person name="Poelchau M."/>
            <person name="Qu J."/>
            <person name="Schaub F."/>
            <person name="Wada-Katsumata A."/>
            <person name="Worley K.C."/>
            <person name="Xie Q."/>
            <person name="Ylla G."/>
            <person name="Poulsen M."/>
            <person name="Gibbs R.A."/>
            <person name="Schal C."/>
            <person name="Richards S."/>
            <person name="Belles X."/>
            <person name="Korb J."/>
            <person name="Bornberg-Bauer E."/>
        </authorList>
    </citation>
    <scope>NUCLEOTIDE SEQUENCE [LARGE SCALE GENOMIC DNA]</scope>
    <source>
        <tissue evidence="5">Whole body</tissue>
    </source>
</reference>
<dbReference type="GO" id="GO:0003677">
    <property type="term" value="F:DNA binding"/>
    <property type="evidence" value="ECO:0007669"/>
    <property type="project" value="InterPro"/>
</dbReference>
<evidence type="ECO:0000259" key="4">
    <source>
        <dbReference type="PROSITE" id="PS51031"/>
    </source>
</evidence>
<dbReference type="EMBL" id="NEVH01002568">
    <property type="protein sequence ID" value="PNF41936.1"/>
    <property type="molecule type" value="Genomic_DNA"/>
</dbReference>
<evidence type="ECO:0008006" key="7">
    <source>
        <dbReference type="Google" id="ProtNLM"/>
    </source>
</evidence>
<dbReference type="Proteomes" id="UP000235965">
    <property type="component" value="Unassembled WGS sequence"/>
</dbReference>
<accession>A0A2J7RM80</accession>
<dbReference type="GO" id="GO:0006357">
    <property type="term" value="P:regulation of transcription by RNA polymerase II"/>
    <property type="evidence" value="ECO:0007669"/>
    <property type="project" value="TreeGrafter"/>
</dbReference>
<dbReference type="STRING" id="105785.A0A2J7RM80"/>
<feature type="domain" description="BESS" evidence="4">
    <location>
        <begin position="172"/>
        <end position="211"/>
    </location>
</feature>
<keyword evidence="6" id="KW-1185">Reference proteome</keyword>
<dbReference type="AlphaFoldDB" id="A0A2J7RM80"/>
<dbReference type="InterPro" id="IPR006578">
    <property type="entry name" value="MADF-dom"/>
</dbReference>
<dbReference type="InterPro" id="IPR039353">
    <property type="entry name" value="TF_Adf1"/>
</dbReference>
<dbReference type="Pfam" id="PF10545">
    <property type="entry name" value="MADF_DNA_bdg"/>
    <property type="match status" value="1"/>
</dbReference>
<dbReference type="InterPro" id="IPR004210">
    <property type="entry name" value="BESS_motif"/>
</dbReference>
<name>A0A2J7RM80_9NEOP</name>
<evidence type="ECO:0000259" key="3">
    <source>
        <dbReference type="PROSITE" id="PS51029"/>
    </source>
</evidence>
<gene>
    <name evidence="5" type="ORF">B7P43_G14652</name>
</gene>
<evidence type="ECO:0000313" key="6">
    <source>
        <dbReference type="Proteomes" id="UP000235965"/>
    </source>
</evidence>
<dbReference type="GO" id="GO:0005634">
    <property type="term" value="C:nucleus"/>
    <property type="evidence" value="ECO:0007669"/>
    <property type="project" value="UniProtKB-SubCell"/>
</dbReference>
<dbReference type="SMART" id="SM00595">
    <property type="entry name" value="MADF"/>
    <property type="match status" value="1"/>
</dbReference>